<dbReference type="Pfam" id="PF13401">
    <property type="entry name" value="AAA_22"/>
    <property type="match status" value="1"/>
</dbReference>
<evidence type="ECO:0000259" key="1">
    <source>
        <dbReference type="Pfam" id="PF13401"/>
    </source>
</evidence>
<comment type="caution">
    <text evidence="2">The sequence shown here is derived from an EMBL/GenBank/DDBJ whole genome shotgun (WGS) entry which is preliminary data.</text>
</comment>
<gene>
    <name evidence="2" type="ORF">DXA53_05150</name>
</gene>
<dbReference type="SUPFAM" id="SSF52540">
    <property type="entry name" value="P-loop containing nucleoside triphosphate hydrolases"/>
    <property type="match status" value="1"/>
</dbReference>
<dbReference type="Gene3D" id="3.40.50.300">
    <property type="entry name" value="P-loop containing nucleotide triphosphate hydrolases"/>
    <property type="match status" value="1"/>
</dbReference>
<evidence type="ECO:0000313" key="3">
    <source>
        <dbReference type="Proteomes" id="UP000284434"/>
    </source>
</evidence>
<evidence type="ECO:0000313" key="2">
    <source>
        <dbReference type="EMBL" id="RGY08425.1"/>
    </source>
</evidence>
<dbReference type="AlphaFoldDB" id="A0A413IEJ5"/>
<dbReference type="InterPro" id="IPR049945">
    <property type="entry name" value="AAA_22"/>
</dbReference>
<dbReference type="GO" id="GO:0005524">
    <property type="term" value="F:ATP binding"/>
    <property type="evidence" value="ECO:0007669"/>
    <property type="project" value="UniProtKB-KW"/>
</dbReference>
<keyword evidence="2" id="KW-0547">Nucleotide-binding</keyword>
<protein>
    <submittedName>
        <fullName evidence="2">ATP-binding protein</fullName>
    </submittedName>
</protein>
<name>A0A413IEJ5_9BACT</name>
<sequence length="1084" mass="128735">MRPSRNAFLGYTYQQCITFLLLVKMDVERQIDKLEIEAIVNNNFDDARISFLGESVYCQMKDIDSIKFEDLTLEENRIIIKNKPHKLSDKINVLFFKNIDCKSYNDTFLGLPAYKKDNLYIISLSRNKALQIIEDLYKYNEKREAVITHFFNQKLDKRHLIITKEELPAIDIYNIQLLEKTIDIGRKLLEFENILFIEGKPGIGKSHLVTCLTKEYNQPLVYRFWVSNQDKDYDLRLLFKNFIANISKELFGDLRRRTKDEIIQYISGIKKTVIIDGLDHVENYRPEELEYFVSFIDTLKETTKVIVLSRPLKRDIHWKKQQLVNWNFEETRLVLDELYHITDHPVCKDIFDITNGYPILVRFVAEQYKHSGQIQSLGKLESTNDYYEKIISTVNTKTALTLFITSHSYTTESEISIFLEEDLADIAKEFIKDYPYLFEIKLNRISLFHDSLNTYLLTKGTCNTKRLAKIKQIVFQSIINEEKRFISRIASFDLDKPMKVEILRKYADIDCFYRIYKDCIDFEAIRLFYNQLRHWLPELEADAFSIYTYYDLALITNILMRDQISTMNEFLYTYVQCLLFNGYSDDDITSSEYLFGMYYYYKTKDPILLYNITTEQHYDTNNFYQKLEYEVWAEDNYFNRHLKPVEKKRLKGFLSKEWINIDTLEYIPHLLANIYIHNTEINELKDFYQAVCLYIHKNENQGIKNLEKALSPFKSVNADLSPYYLAKAKDIILSLGTDTLPNEYLTHTLRELILKYTPEGSFNVWPKVLNYIRLSLHQNKKIDLANITSFFAMYQQRKDMTVINLPEALKIYEDKGFITIEKALDIIVFTQSMSEKGIRHLLREYLELHQPDIISIVLKKYHPAQLHITWFDLPAEHINCFPDELFEYALNQQLFYWNSYSKEVKFDEIKNLFLSDRKQELVNLLKFFKYRITIEKHNPYLKELQALKCSLSLNDSTENNKNIRSSEERFNQGILDADSIDFIKENKLNITDIAGYTDGYYSVFSDINIFKIYPKDQVKENVLLILRNALIGRIKTIDEFACLFYFVGNLPKFMDEYDITVEYKKLYDSFMKFLKISSLERIAR</sequence>
<organism evidence="2 3">
    <name type="scientific">Odoribacter splanchnicus</name>
    <dbReference type="NCBI Taxonomy" id="28118"/>
    <lineage>
        <taxon>Bacteria</taxon>
        <taxon>Pseudomonadati</taxon>
        <taxon>Bacteroidota</taxon>
        <taxon>Bacteroidia</taxon>
        <taxon>Bacteroidales</taxon>
        <taxon>Odoribacteraceae</taxon>
        <taxon>Odoribacter</taxon>
    </lineage>
</organism>
<dbReference type="GO" id="GO:0016887">
    <property type="term" value="F:ATP hydrolysis activity"/>
    <property type="evidence" value="ECO:0007669"/>
    <property type="project" value="InterPro"/>
</dbReference>
<dbReference type="Proteomes" id="UP000284434">
    <property type="component" value="Unassembled WGS sequence"/>
</dbReference>
<accession>A0A413IEJ5</accession>
<feature type="domain" description="ORC1/DEAH AAA+ ATPase" evidence="1">
    <location>
        <begin position="193"/>
        <end position="303"/>
    </location>
</feature>
<reference evidence="2 3" key="1">
    <citation type="submission" date="2018-08" db="EMBL/GenBank/DDBJ databases">
        <title>A genome reference for cultivated species of the human gut microbiota.</title>
        <authorList>
            <person name="Zou Y."/>
            <person name="Xue W."/>
            <person name="Luo G."/>
        </authorList>
    </citation>
    <scope>NUCLEOTIDE SEQUENCE [LARGE SCALE GENOMIC DNA]</scope>
    <source>
        <strain evidence="2 3">OF03-11</strain>
    </source>
</reference>
<dbReference type="InterPro" id="IPR027417">
    <property type="entry name" value="P-loop_NTPase"/>
</dbReference>
<keyword evidence="2" id="KW-0067">ATP-binding</keyword>
<dbReference type="OMA" id="RFWVSNQ"/>
<proteinExistence type="predicted"/>
<dbReference type="EMBL" id="QSCO01000005">
    <property type="protein sequence ID" value="RGY08425.1"/>
    <property type="molecule type" value="Genomic_DNA"/>
</dbReference>